<evidence type="ECO:0000256" key="5">
    <source>
        <dbReference type="ARBA" id="ARBA00022729"/>
    </source>
</evidence>
<keyword evidence="10" id="KW-0325">Glycoprotein</keyword>
<organism evidence="15 16">
    <name type="scientific">Eptatretus burgeri</name>
    <name type="common">Inshore hagfish</name>
    <dbReference type="NCBI Taxonomy" id="7764"/>
    <lineage>
        <taxon>Eukaryota</taxon>
        <taxon>Metazoa</taxon>
        <taxon>Chordata</taxon>
        <taxon>Craniata</taxon>
        <taxon>Vertebrata</taxon>
        <taxon>Cyclostomata</taxon>
        <taxon>Myxini</taxon>
        <taxon>Myxiniformes</taxon>
        <taxon>Myxinidae</taxon>
        <taxon>Eptatretinae</taxon>
        <taxon>Eptatretus</taxon>
    </lineage>
</organism>
<dbReference type="AlphaFoldDB" id="A0A8C4QSG1"/>
<evidence type="ECO:0000256" key="6">
    <source>
        <dbReference type="ARBA" id="ARBA00022837"/>
    </source>
</evidence>
<dbReference type="InterPro" id="IPR012290">
    <property type="entry name" value="Fibrinogen_a/b/g_coil_dom"/>
</dbReference>
<dbReference type="GO" id="GO:0005577">
    <property type="term" value="C:fibrinogen complex"/>
    <property type="evidence" value="ECO:0007669"/>
    <property type="project" value="InterPro"/>
</dbReference>
<evidence type="ECO:0000256" key="13">
    <source>
        <dbReference type="SAM" id="SignalP"/>
    </source>
</evidence>
<evidence type="ECO:0000256" key="3">
    <source>
        <dbReference type="ARBA" id="ARBA00022696"/>
    </source>
</evidence>
<dbReference type="FunFam" id="4.10.530.10:FF:000002">
    <property type="entry name" value="Fibrinogen gamma chain"/>
    <property type="match status" value="1"/>
</dbReference>
<evidence type="ECO:0000313" key="16">
    <source>
        <dbReference type="Proteomes" id="UP000694388"/>
    </source>
</evidence>
<keyword evidence="16" id="KW-1185">Reference proteome</keyword>
<dbReference type="GO" id="GO:0030674">
    <property type="term" value="F:protein-macromolecule adaptor activity"/>
    <property type="evidence" value="ECO:0007669"/>
    <property type="project" value="TreeGrafter"/>
</dbReference>
<dbReference type="InterPro" id="IPR036056">
    <property type="entry name" value="Fibrinogen-like_C"/>
</dbReference>
<dbReference type="CDD" id="cd00087">
    <property type="entry name" value="FReD"/>
    <property type="match status" value="1"/>
</dbReference>
<sequence>MTWCWRIAVFASINKKVVLRPVASVVKMHRLLLLPFAFLLAQAQVLADDGCTPDPEFGESCPTHCGVANVLSKYHTHMQDGATTAKEDITKLEDQREKLEININTIHEDSNHVTTETQNLRSKGYDSIELILEQVKILESVSLSHDNQIKELVELYKTNQEQSRTLQAKLVSIVDTCKRSCVDKTEESISPITGKDCQQIADNGGTQSGLYNVKPTKAKSPFLVYCEIDRGIGWTVIQHRQDGSVNFSRGWNAYREGFGYLSPTMNSEFWLGNEKMHLLTTQDQYRLRVELTDWDGEKRYADYGHMKIGPEDDSYRLFYSVYLEGDAGDSFDGFDFGDHPSDKQFTSHLGMLFSTYDSDNDKYDGNCAAQDGSGWWMNRCHAAHLNGQYYPGGIYVKDEEAGIYDNGIIWATWHDRFYSLKTTTMKLLPMLRQLGQGQKRGDY</sequence>
<name>A0A8C4QSG1_EPTBU</name>
<dbReference type="InterPro" id="IPR014716">
    <property type="entry name" value="Fibrinogen_a/b/g_C_1"/>
</dbReference>
<feature type="coiled-coil region" evidence="12">
    <location>
        <begin position="82"/>
        <end position="109"/>
    </location>
</feature>
<keyword evidence="5 13" id="KW-0732">Signal</keyword>
<dbReference type="GO" id="GO:0072377">
    <property type="term" value="P:blood coagulation, common pathway"/>
    <property type="evidence" value="ECO:0007669"/>
    <property type="project" value="TreeGrafter"/>
</dbReference>
<dbReference type="GO" id="GO:0070527">
    <property type="term" value="P:platelet aggregation"/>
    <property type="evidence" value="ECO:0007669"/>
    <property type="project" value="TreeGrafter"/>
</dbReference>
<dbReference type="GeneTree" id="ENSGT00940000158467"/>
<keyword evidence="7 12" id="KW-0175">Coiled coil</keyword>
<comment type="subcellular location">
    <subcellularLocation>
        <location evidence="1">Secreted</location>
    </subcellularLocation>
</comment>
<dbReference type="Gene3D" id="1.20.5.50">
    <property type="match status" value="1"/>
</dbReference>
<reference evidence="15" key="2">
    <citation type="submission" date="2025-09" db="UniProtKB">
        <authorList>
            <consortium name="Ensembl"/>
        </authorList>
    </citation>
    <scope>IDENTIFICATION</scope>
</reference>
<evidence type="ECO:0000256" key="11">
    <source>
        <dbReference type="ARBA" id="ARBA00025974"/>
    </source>
</evidence>
<dbReference type="PANTHER" id="PTHR47221">
    <property type="entry name" value="FIBRINOGEN ALPHA CHAIN"/>
    <property type="match status" value="1"/>
</dbReference>
<keyword evidence="9" id="KW-1015">Disulfide bond</keyword>
<dbReference type="PANTHER" id="PTHR47221:SF9">
    <property type="entry name" value="FIBRINOGEN GAMMA CHAIN"/>
    <property type="match status" value="1"/>
</dbReference>
<dbReference type="Gene3D" id="3.90.215.10">
    <property type="entry name" value="Gamma Fibrinogen, chain A, domain 1"/>
    <property type="match status" value="1"/>
</dbReference>
<keyword evidence="2" id="KW-0964">Secreted</keyword>
<evidence type="ECO:0000256" key="7">
    <source>
        <dbReference type="ARBA" id="ARBA00023054"/>
    </source>
</evidence>
<dbReference type="SMART" id="SM01212">
    <property type="entry name" value="Fib_alpha"/>
    <property type="match status" value="1"/>
</dbReference>
<keyword evidence="4" id="KW-0479">Metal-binding</keyword>
<dbReference type="Pfam" id="PF00147">
    <property type="entry name" value="Fibrinogen_C"/>
    <property type="match status" value="1"/>
</dbReference>
<evidence type="ECO:0000259" key="14">
    <source>
        <dbReference type="PROSITE" id="PS51406"/>
    </source>
</evidence>
<comment type="subunit">
    <text evidence="11">Heterohexamer; disulfide linked. Contains 2 sets of 3 non-identical chains (alpha, beta and gamma). The 2 heterotrimers are in head to head conformation with the N-termini in a small central domain.</text>
</comment>
<dbReference type="PROSITE" id="PS00514">
    <property type="entry name" value="FIBRINOGEN_C_1"/>
    <property type="match status" value="1"/>
</dbReference>
<evidence type="ECO:0000256" key="8">
    <source>
        <dbReference type="ARBA" id="ARBA00023084"/>
    </source>
</evidence>
<feature type="signal peptide" evidence="13">
    <location>
        <begin position="1"/>
        <end position="47"/>
    </location>
</feature>
<dbReference type="InterPro" id="IPR002181">
    <property type="entry name" value="Fibrinogen_a/b/g_C_dom"/>
</dbReference>
<dbReference type="InterPro" id="IPR020837">
    <property type="entry name" value="Fibrinogen_CS"/>
</dbReference>
<dbReference type="GO" id="GO:0034116">
    <property type="term" value="P:positive regulation of heterotypic cell-cell adhesion"/>
    <property type="evidence" value="ECO:0007669"/>
    <property type="project" value="TreeGrafter"/>
</dbReference>
<dbReference type="SMART" id="SM00186">
    <property type="entry name" value="FBG"/>
    <property type="match status" value="1"/>
</dbReference>
<dbReference type="GO" id="GO:0005102">
    <property type="term" value="F:signaling receptor binding"/>
    <property type="evidence" value="ECO:0007669"/>
    <property type="project" value="InterPro"/>
</dbReference>
<accession>A0A8C4QSG1</accession>
<evidence type="ECO:0000256" key="9">
    <source>
        <dbReference type="ARBA" id="ARBA00023157"/>
    </source>
</evidence>
<dbReference type="InterPro" id="IPR037579">
    <property type="entry name" value="FIB_ANG-like"/>
</dbReference>
<feature type="domain" description="Fibrinogen C-terminal" evidence="14">
    <location>
        <begin position="188"/>
        <end position="431"/>
    </location>
</feature>
<keyword evidence="3" id="KW-0356">Hemostasis</keyword>
<evidence type="ECO:0000313" key="15">
    <source>
        <dbReference type="Ensembl" id="ENSEBUP00000019922.1"/>
    </source>
</evidence>
<dbReference type="OMA" id="PGGHDNG"/>
<evidence type="ECO:0000256" key="1">
    <source>
        <dbReference type="ARBA" id="ARBA00004613"/>
    </source>
</evidence>
<evidence type="ECO:0000256" key="2">
    <source>
        <dbReference type="ARBA" id="ARBA00022525"/>
    </source>
</evidence>
<keyword evidence="6" id="KW-0106">Calcium</keyword>
<dbReference type="SUPFAM" id="SSF58010">
    <property type="entry name" value="Fibrinogen coiled-coil and central regions"/>
    <property type="match status" value="1"/>
</dbReference>
<protein>
    <submittedName>
        <fullName evidence="15">Fibrinogen gamma chain</fullName>
    </submittedName>
</protein>
<proteinExistence type="predicted"/>
<dbReference type="SUPFAM" id="SSF56496">
    <property type="entry name" value="Fibrinogen C-terminal domain-like"/>
    <property type="match status" value="1"/>
</dbReference>
<evidence type="ECO:0000256" key="12">
    <source>
        <dbReference type="SAM" id="Coils"/>
    </source>
</evidence>
<dbReference type="PROSITE" id="PS51406">
    <property type="entry name" value="FIBRINOGEN_C_2"/>
    <property type="match status" value="1"/>
</dbReference>
<dbReference type="GO" id="GO:0042730">
    <property type="term" value="P:fibrinolysis"/>
    <property type="evidence" value="ECO:0007669"/>
    <property type="project" value="TreeGrafter"/>
</dbReference>
<dbReference type="GO" id="GO:0005201">
    <property type="term" value="F:extracellular matrix structural constituent"/>
    <property type="evidence" value="ECO:0007669"/>
    <property type="project" value="TreeGrafter"/>
</dbReference>
<evidence type="ECO:0000256" key="4">
    <source>
        <dbReference type="ARBA" id="ARBA00022723"/>
    </source>
</evidence>
<dbReference type="GO" id="GO:0051258">
    <property type="term" value="P:protein polymerization"/>
    <property type="evidence" value="ECO:0007669"/>
    <property type="project" value="InterPro"/>
</dbReference>
<dbReference type="GO" id="GO:0046872">
    <property type="term" value="F:metal ion binding"/>
    <property type="evidence" value="ECO:0007669"/>
    <property type="project" value="UniProtKB-KW"/>
</dbReference>
<keyword evidence="8" id="KW-0094">Blood coagulation</keyword>
<dbReference type="Gene3D" id="4.10.530.10">
    <property type="entry name" value="Gamma-fibrinogen Carboxyl Terminal Fragment, domain 2"/>
    <property type="match status" value="1"/>
</dbReference>
<dbReference type="Proteomes" id="UP000694388">
    <property type="component" value="Unplaced"/>
</dbReference>
<reference evidence="15" key="1">
    <citation type="submission" date="2025-08" db="UniProtKB">
        <authorList>
            <consortium name="Ensembl"/>
        </authorList>
    </citation>
    <scope>IDENTIFICATION</scope>
</reference>
<dbReference type="Pfam" id="PF08702">
    <property type="entry name" value="Fib_alpha"/>
    <property type="match status" value="1"/>
</dbReference>
<feature type="chain" id="PRO_5034983506" evidence="13">
    <location>
        <begin position="48"/>
        <end position="443"/>
    </location>
</feature>
<evidence type="ECO:0000256" key="10">
    <source>
        <dbReference type="ARBA" id="ARBA00023180"/>
    </source>
</evidence>
<dbReference type="Ensembl" id="ENSEBUT00000020498.1">
    <property type="protein sequence ID" value="ENSEBUP00000019922.1"/>
    <property type="gene ID" value="ENSEBUG00000012373.1"/>
</dbReference>